<dbReference type="Proteomes" id="UP000735302">
    <property type="component" value="Unassembled WGS sequence"/>
</dbReference>
<proteinExistence type="predicted"/>
<gene>
    <name evidence="1" type="ORF">PoB_006498000</name>
</gene>
<protein>
    <submittedName>
        <fullName evidence="1">Uncharacterized protein</fullName>
    </submittedName>
</protein>
<organism evidence="1 2">
    <name type="scientific">Plakobranchus ocellatus</name>
    <dbReference type="NCBI Taxonomy" id="259542"/>
    <lineage>
        <taxon>Eukaryota</taxon>
        <taxon>Metazoa</taxon>
        <taxon>Spiralia</taxon>
        <taxon>Lophotrochozoa</taxon>
        <taxon>Mollusca</taxon>
        <taxon>Gastropoda</taxon>
        <taxon>Heterobranchia</taxon>
        <taxon>Euthyneura</taxon>
        <taxon>Panpulmonata</taxon>
        <taxon>Sacoglossa</taxon>
        <taxon>Placobranchoidea</taxon>
        <taxon>Plakobranchidae</taxon>
        <taxon>Plakobranchus</taxon>
    </lineage>
</organism>
<reference evidence="1 2" key="1">
    <citation type="journal article" date="2021" name="Elife">
        <title>Chloroplast acquisition without the gene transfer in kleptoplastic sea slugs, Plakobranchus ocellatus.</title>
        <authorList>
            <person name="Maeda T."/>
            <person name="Takahashi S."/>
            <person name="Yoshida T."/>
            <person name="Shimamura S."/>
            <person name="Takaki Y."/>
            <person name="Nagai Y."/>
            <person name="Toyoda A."/>
            <person name="Suzuki Y."/>
            <person name="Arimoto A."/>
            <person name="Ishii H."/>
            <person name="Satoh N."/>
            <person name="Nishiyama T."/>
            <person name="Hasebe M."/>
            <person name="Maruyama T."/>
            <person name="Minagawa J."/>
            <person name="Obokata J."/>
            <person name="Shigenobu S."/>
        </authorList>
    </citation>
    <scope>NUCLEOTIDE SEQUENCE [LARGE SCALE GENOMIC DNA]</scope>
</reference>
<keyword evidence="2" id="KW-1185">Reference proteome</keyword>
<evidence type="ECO:0000313" key="1">
    <source>
        <dbReference type="EMBL" id="GFO38475.1"/>
    </source>
</evidence>
<sequence length="104" mass="11629">MVIEPYDQIHSYGLECSSLQNPILFLDCTLFTTEVHGLRRPFVGQRFEQRCMEPKRSCRIDYIVISAGPTICFAGSGTGVTTNSSTMRAVQNLIFHARSKLTLG</sequence>
<comment type="caution">
    <text evidence="1">The sequence shown here is derived from an EMBL/GenBank/DDBJ whole genome shotgun (WGS) entry which is preliminary data.</text>
</comment>
<name>A0AAV4D3C5_9GAST</name>
<accession>A0AAV4D3C5</accession>
<evidence type="ECO:0000313" key="2">
    <source>
        <dbReference type="Proteomes" id="UP000735302"/>
    </source>
</evidence>
<dbReference type="EMBL" id="BLXT01007319">
    <property type="protein sequence ID" value="GFO38475.1"/>
    <property type="molecule type" value="Genomic_DNA"/>
</dbReference>
<dbReference type="AlphaFoldDB" id="A0AAV4D3C5"/>